<accession>A0A843X9F6</accession>
<dbReference type="EMBL" id="NMUH01006768">
    <property type="protein sequence ID" value="MQM15962.1"/>
    <property type="molecule type" value="Genomic_DNA"/>
</dbReference>
<protein>
    <recommendedName>
        <fullName evidence="4">Secreted protein</fullName>
    </recommendedName>
</protein>
<keyword evidence="1" id="KW-0732">Signal</keyword>
<evidence type="ECO:0000313" key="2">
    <source>
        <dbReference type="EMBL" id="MQM15962.1"/>
    </source>
</evidence>
<feature type="chain" id="PRO_5032460611" description="Secreted protein" evidence="1">
    <location>
        <begin position="16"/>
        <end position="69"/>
    </location>
</feature>
<comment type="caution">
    <text evidence="2">The sequence shown here is derived from an EMBL/GenBank/DDBJ whole genome shotgun (WGS) entry which is preliminary data.</text>
</comment>
<evidence type="ECO:0000256" key="1">
    <source>
        <dbReference type="SAM" id="SignalP"/>
    </source>
</evidence>
<feature type="non-terminal residue" evidence="2">
    <location>
        <position position="69"/>
    </location>
</feature>
<sequence length="69" mass="7276">MVHVLLTWCSGGLSGVLVVCVCVASSTTPTLVTSSVGCPMFSVSQALERQLDLLSVAARLRGRPVLFVR</sequence>
<dbReference type="AlphaFoldDB" id="A0A843X9F6"/>
<name>A0A843X9F6_COLES</name>
<gene>
    <name evidence="2" type="ORF">Taro_048915</name>
</gene>
<reference evidence="2" key="1">
    <citation type="submission" date="2017-07" db="EMBL/GenBank/DDBJ databases">
        <title>Taro Niue Genome Assembly and Annotation.</title>
        <authorList>
            <person name="Atibalentja N."/>
            <person name="Keating K."/>
            <person name="Fields C.J."/>
        </authorList>
    </citation>
    <scope>NUCLEOTIDE SEQUENCE</scope>
    <source>
        <strain evidence="2">Niue_2</strain>
        <tissue evidence="2">Leaf</tissue>
    </source>
</reference>
<feature type="signal peptide" evidence="1">
    <location>
        <begin position="1"/>
        <end position="15"/>
    </location>
</feature>
<dbReference type="Proteomes" id="UP000652761">
    <property type="component" value="Unassembled WGS sequence"/>
</dbReference>
<proteinExistence type="predicted"/>
<keyword evidence="3" id="KW-1185">Reference proteome</keyword>
<evidence type="ECO:0008006" key="4">
    <source>
        <dbReference type="Google" id="ProtNLM"/>
    </source>
</evidence>
<evidence type="ECO:0000313" key="3">
    <source>
        <dbReference type="Proteomes" id="UP000652761"/>
    </source>
</evidence>
<organism evidence="2 3">
    <name type="scientific">Colocasia esculenta</name>
    <name type="common">Wild taro</name>
    <name type="synonym">Arum esculentum</name>
    <dbReference type="NCBI Taxonomy" id="4460"/>
    <lineage>
        <taxon>Eukaryota</taxon>
        <taxon>Viridiplantae</taxon>
        <taxon>Streptophyta</taxon>
        <taxon>Embryophyta</taxon>
        <taxon>Tracheophyta</taxon>
        <taxon>Spermatophyta</taxon>
        <taxon>Magnoliopsida</taxon>
        <taxon>Liliopsida</taxon>
        <taxon>Araceae</taxon>
        <taxon>Aroideae</taxon>
        <taxon>Colocasieae</taxon>
        <taxon>Colocasia</taxon>
    </lineage>
</organism>